<dbReference type="InterPro" id="IPR001005">
    <property type="entry name" value="SANT/Myb"/>
</dbReference>
<dbReference type="PROSITE" id="PS50090">
    <property type="entry name" value="MYB_LIKE"/>
    <property type="match status" value="2"/>
</dbReference>
<evidence type="ECO:0000256" key="6">
    <source>
        <dbReference type="ARBA" id="ARBA00023242"/>
    </source>
</evidence>
<dbReference type="SUPFAM" id="SSF46689">
    <property type="entry name" value="Homeodomain-like"/>
    <property type="match status" value="1"/>
</dbReference>
<accession>A0AAV1YIP7</accession>
<evidence type="ECO:0000256" key="1">
    <source>
        <dbReference type="ARBA" id="ARBA00004123"/>
    </source>
</evidence>
<keyword evidence="6" id="KW-0539">Nucleus</keyword>
<dbReference type="AlphaFoldDB" id="A0AAV1YIP7"/>
<evidence type="ECO:0000259" key="7">
    <source>
        <dbReference type="PROSITE" id="PS50090"/>
    </source>
</evidence>
<sequence length="341" mass="38274">MGNGRSPCCDKSQVKRGPWSPAEDLRLIAFIQKYGHDNWRALPKQAGLMRCGKSCRLRWVNYLRPDLKKGEFTKEEVETIMKLHEAFGNKWSKIASHLPGRTDNEIKNAWNTHLKKRLANKKTSEIDSNENQMGKSIAPSFVSSSKPILLNETLNPVIPTVGNVFGMNDSEVAMIKDPEEDLVMKSFDEFVNITQNSSQLSTSVSSNVNKSLQEAEKPNSVVEIPLEVDYDFWEILDNMPTQTNDVQLGQVGASNPPNVGQEGVQDAETKKYLHDLGNDFGLGATNETNKDLCLEKNNAVIELGMIPQPFEFYEISSPESDSDIDLGYVHWWSSWPQNPGL</sequence>
<dbReference type="InterPro" id="IPR009057">
    <property type="entry name" value="Homeodomain-like_sf"/>
</dbReference>
<dbReference type="PANTHER" id="PTHR10641">
    <property type="entry name" value="MYB FAMILY TRANSCRIPTION FACTOR"/>
    <property type="match status" value="1"/>
</dbReference>
<proteinExistence type="predicted"/>
<evidence type="ECO:0000313" key="10">
    <source>
        <dbReference type="Proteomes" id="UP001497480"/>
    </source>
</evidence>
<evidence type="ECO:0000256" key="3">
    <source>
        <dbReference type="ARBA" id="ARBA00023015"/>
    </source>
</evidence>
<dbReference type="PROSITE" id="PS51294">
    <property type="entry name" value="HTH_MYB"/>
    <property type="match status" value="2"/>
</dbReference>
<comment type="subcellular location">
    <subcellularLocation>
        <location evidence="1">Nucleus</location>
    </subcellularLocation>
</comment>
<evidence type="ECO:0000256" key="5">
    <source>
        <dbReference type="ARBA" id="ARBA00023163"/>
    </source>
</evidence>
<feature type="domain" description="HTH myb-type" evidence="8">
    <location>
        <begin position="11"/>
        <end position="63"/>
    </location>
</feature>
<dbReference type="FunFam" id="1.10.10.60:FF:000015">
    <property type="entry name" value="Transcription factor RAX3"/>
    <property type="match status" value="1"/>
</dbReference>
<comment type="caution">
    <text evidence="9">The sequence shown here is derived from an EMBL/GenBank/DDBJ whole genome shotgun (WGS) entry which is preliminary data.</text>
</comment>
<dbReference type="Proteomes" id="UP001497480">
    <property type="component" value="Unassembled WGS sequence"/>
</dbReference>
<evidence type="ECO:0000256" key="2">
    <source>
        <dbReference type="ARBA" id="ARBA00022737"/>
    </source>
</evidence>
<keyword evidence="10" id="KW-1185">Reference proteome</keyword>
<reference evidence="9 10" key="1">
    <citation type="submission" date="2024-03" db="EMBL/GenBank/DDBJ databases">
        <authorList>
            <person name="Martinez-Hernandez J."/>
        </authorList>
    </citation>
    <scope>NUCLEOTIDE SEQUENCE [LARGE SCALE GENOMIC DNA]</scope>
</reference>
<dbReference type="GO" id="GO:0003677">
    <property type="term" value="F:DNA binding"/>
    <property type="evidence" value="ECO:0007669"/>
    <property type="project" value="UniProtKB-KW"/>
</dbReference>
<evidence type="ECO:0000313" key="9">
    <source>
        <dbReference type="EMBL" id="CAL0333678.1"/>
    </source>
</evidence>
<keyword evidence="4" id="KW-0238">DNA-binding</keyword>
<feature type="domain" description="HTH myb-type" evidence="8">
    <location>
        <begin position="64"/>
        <end position="118"/>
    </location>
</feature>
<gene>
    <name evidence="9" type="ORF">LLUT_LOCUS34738</name>
</gene>
<protein>
    <submittedName>
        <fullName evidence="9">Uncharacterized protein</fullName>
    </submittedName>
</protein>
<evidence type="ECO:0000259" key="8">
    <source>
        <dbReference type="PROSITE" id="PS51294"/>
    </source>
</evidence>
<dbReference type="EMBL" id="CAXHTB010000025">
    <property type="protein sequence ID" value="CAL0333678.1"/>
    <property type="molecule type" value="Genomic_DNA"/>
</dbReference>
<evidence type="ECO:0000256" key="4">
    <source>
        <dbReference type="ARBA" id="ARBA00023125"/>
    </source>
</evidence>
<dbReference type="InterPro" id="IPR017930">
    <property type="entry name" value="Myb_dom"/>
</dbReference>
<feature type="domain" description="Myb-like" evidence="7">
    <location>
        <begin position="64"/>
        <end position="114"/>
    </location>
</feature>
<dbReference type="GO" id="GO:0005634">
    <property type="term" value="C:nucleus"/>
    <property type="evidence" value="ECO:0007669"/>
    <property type="project" value="UniProtKB-SubCell"/>
</dbReference>
<organism evidence="9 10">
    <name type="scientific">Lupinus luteus</name>
    <name type="common">European yellow lupine</name>
    <dbReference type="NCBI Taxonomy" id="3873"/>
    <lineage>
        <taxon>Eukaryota</taxon>
        <taxon>Viridiplantae</taxon>
        <taxon>Streptophyta</taxon>
        <taxon>Embryophyta</taxon>
        <taxon>Tracheophyta</taxon>
        <taxon>Spermatophyta</taxon>
        <taxon>Magnoliopsida</taxon>
        <taxon>eudicotyledons</taxon>
        <taxon>Gunneridae</taxon>
        <taxon>Pentapetalae</taxon>
        <taxon>rosids</taxon>
        <taxon>fabids</taxon>
        <taxon>Fabales</taxon>
        <taxon>Fabaceae</taxon>
        <taxon>Papilionoideae</taxon>
        <taxon>50 kb inversion clade</taxon>
        <taxon>genistoids sensu lato</taxon>
        <taxon>core genistoids</taxon>
        <taxon>Genisteae</taxon>
        <taxon>Lupinus</taxon>
    </lineage>
</organism>
<dbReference type="CDD" id="cd00167">
    <property type="entry name" value="SANT"/>
    <property type="match status" value="2"/>
</dbReference>
<dbReference type="Gene3D" id="1.10.10.60">
    <property type="entry name" value="Homeodomain-like"/>
    <property type="match status" value="2"/>
</dbReference>
<name>A0AAV1YIP7_LUPLU</name>
<keyword evidence="2" id="KW-0677">Repeat</keyword>
<dbReference type="Pfam" id="PF00249">
    <property type="entry name" value="Myb_DNA-binding"/>
    <property type="match status" value="2"/>
</dbReference>
<keyword evidence="3" id="KW-0805">Transcription regulation</keyword>
<feature type="domain" description="Myb-like" evidence="7">
    <location>
        <begin position="11"/>
        <end position="63"/>
    </location>
</feature>
<dbReference type="SMART" id="SM00717">
    <property type="entry name" value="SANT"/>
    <property type="match status" value="2"/>
</dbReference>
<keyword evidence="5" id="KW-0804">Transcription</keyword>
<dbReference type="PANTHER" id="PTHR10641:SF1103">
    <property type="entry name" value="TRANSCRIPTION FACTOR MYB72"/>
    <property type="match status" value="1"/>
</dbReference>
<dbReference type="InterPro" id="IPR015495">
    <property type="entry name" value="Myb_TF_plants"/>
</dbReference>